<reference evidence="2" key="1">
    <citation type="journal article" date="2014" name="Int. J. Syst. Evol. Microbiol.">
        <title>Complete genome sequence of Corynebacterium casei LMG S-19264T (=DSM 44701T), isolated from a smear-ripened cheese.</title>
        <authorList>
            <consortium name="US DOE Joint Genome Institute (JGI-PGF)"/>
            <person name="Walter F."/>
            <person name="Albersmeier A."/>
            <person name="Kalinowski J."/>
            <person name="Ruckert C."/>
        </authorList>
    </citation>
    <scope>NUCLEOTIDE SEQUENCE</scope>
    <source>
        <strain evidence="2">VKM Ac-1447</strain>
    </source>
</reference>
<evidence type="ECO:0000259" key="1">
    <source>
        <dbReference type="SMART" id="SM01022"/>
    </source>
</evidence>
<organism evidence="2 3">
    <name type="scientific">Microbacterium imperiale</name>
    <dbReference type="NCBI Taxonomy" id="33884"/>
    <lineage>
        <taxon>Bacteria</taxon>
        <taxon>Bacillati</taxon>
        <taxon>Actinomycetota</taxon>
        <taxon>Actinomycetes</taxon>
        <taxon>Micrococcales</taxon>
        <taxon>Microbacteriaceae</taxon>
        <taxon>Microbacterium</taxon>
    </lineage>
</organism>
<feature type="domain" description="ASCH" evidence="1">
    <location>
        <begin position="42"/>
        <end position="165"/>
    </location>
</feature>
<dbReference type="PIRSF" id="PIRSF021320">
    <property type="entry name" value="DUF984"/>
    <property type="match status" value="1"/>
</dbReference>
<dbReference type="CDD" id="cd06553">
    <property type="entry name" value="ASCH_Ef3133_like"/>
    <property type="match status" value="1"/>
</dbReference>
<dbReference type="EMBL" id="BSEO01000009">
    <property type="protein sequence ID" value="GLJ79987.1"/>
    <property type="molecule type" value="Genomic_DNA"/>
</dbReference>
<gene>
    <name evidence="2" type="ORF">GCM10017586_16700</name>
</gene>
<dbReference type="InterPro" id="IPR009326">
    <property type="entry name" value="DUF984"/>
</dbReference>
<evidence type="ECO:0000313" key="2">
    <source>
        <dbReference type="EMBL" id="GLJ79987.1"/>
    </source>
</evidence>
<dbReference type="Proteomes" id="UP001142317">
    <property type="component" value="Unassembled WGS sequence"/>
</dbReference>
<dbReference type="SUPFAM" id="SSF88697">
    <property type="entry name" value="PUA domain-like"/>
    <property type="match status" value="1"/>
</dbReference>
<dbReference type="Pfam" id="PF04266">
    <property type="entry name" value="ASCH"/>
    <property type="match status" value="1"/>
</dbReference>
<dbReference type="PANTHER" id="PTHR39203">
    <property type="entry name" value="CYTOPLASMIC PROTEIN-RELATED"/>
    <property type="match status" value="1"/>
</dbReference>
<sequence>MSETALSSHALPLDSDAAAAMWEQYRAAHPEAVLAAPEYTVEHFGDSARLADELLAVVLSGRKRATAELVADFVARGDRIPRIGSHWIACDSSGAPRIVIRSIELRLGPFASADAAFAADEGEDDGTLESWRREHRRYWTRVAAARGAEWSEDEEIVFERFAVVWPPEHADRATTAL</sequence>
<accession>A0A9W6HGI6</accession>
<name>A0A9W6HGI6_9MICO</name>
<dbReference type="AlphaFoldDB" id="A0A9W6HGI6"/>
<proteinExistence type="predicted"/>
<keyword evidence="3" id="KW-1185">Reference proteome</keyword>
<protein>
    <recommendedName>
        <fullName evidence="1">ASCH domain-containing protein</fullName>
    </recommendedName>
</protein>
<reference evidence="2" key="2">
    <citation type="submission" date="2023-01" db="EMBL/GenBank/DDBJ databases">
        <authorList>
            <person name="Sun Q."/>
            <person name="Evtushenko L."/>
        </authorList>
    </citation>
    <scope>NUCLEOTIDE SEQUENCE</scope>
    <source>
        <strain evidence="2">VKM Ac-1447</strain>
    </source>
</reference>
<dbReference type="InterPro" id="IPR015947">
    <property type="entry name" value="PUA-like_sf"/>
</dbReference>
<dbReference type="PANTHER" id="PTHR39203:SF1">
    <property type="entry name" value="CYTOPLASMIC PROTEIN"/>
    <property type="match status" value="1"/>
</dbReference>
<dbReference type="SMART" id="SM01022">
    <property type="entry name" value="ASCH"/>
    <property type="match status" value="1"/>
</dbReference>
<dbReference type="InterPro" id="IPR007374">
    <property type="entry name" value="ASCH_domain"/>
</dbReference>
<dbReference type="Gene3D" id="3.10.400.10">
    <property type="entry name" value="Sulfate adenylyltransferase"/>
    <property type="match status" value="1"/>
</dbReference>
<evidence type="ECO:0000313" key="3">
    <source>
        <dbReference type="Proteomes" id="UP001142317"/>
    </source>
</evidence>
<comment type="caution">
    <text evidence="2">The sequence shown here is derived from an EMBL/GenBank/DDBJ whole genome shotgun (WGS) entry which is preliminary data.</text>
</comment>